<protein>
    <submittedName>
        <fullName evidence="2">Uncharacterized protein</fullName>
    </submittedName>
</protein>
<reference evidence="2" key="1">
    <citation type="submission" date="2020-10" db="EMBL/GenBank/DDBJ databases">
        <title>Sequencing the genomes of 1000 actinobacteria strains.</title>
        <authorList>
            <person name="Klenk H.-P."/>
        </authorList>
    </citation>
    <scope>NUCLEOTIDE SEQUENCE</scope>
    <source>
        <strain evidence="2">DSM 45354</strain>
    </source>
</reference>
<evidence type="ECO:0000256" key="1">
    <source>
        <dbReference type="SAM" id="MobiDB-lite"/>
    </source>
</evidence>
<dbReference type="EMBL" id="JADBEM010000001">
    <property type="protein sequence ID" value="MBE1606335.1"/>
    <property type="molecule type" value="Genomic_DNA"/>
</dbReference>
<name>A0A927MSY5_9ACTN</name>
<dbReference type="Proteomes" id="UP000638648">
    <property type="component" value="Unassembled WGS sequence"/>
</dbReference>
<proteinExistence type="predicted"/>
<accession>A0A927MSY5</accession>
<keyword evidence="3" id="KW-1185">Reference proteome</keyword>
<comment type="caution">
    <text evidence="2">The sequence shown here is derived from an EMBL/GenBank/DDBJ whole genome shotgun (WGS) entry which is preliminary data.</text>
</comment>
<evidence type="ECO:0000313" key="3">
    <source>
        <dbReference type="Proteomes" id="UP000638648"/>
    </source>
</evidence>
<organism evidence="2 3">
    <name type="scientific">Actinopolymorpha pittospori</name>
    <dbReference type="NCBI Taxonomy" id="648752"/>
    <lineage>
        <taxon>Bacteria</taxon>
        <taxon>Bacillati</taxon>
        <taxon>Actinomycetota</taxon>
        <taxon>Actinomycetes</taxon>
        <taxon>Propionibacteriales</taxon>
        <taxon>Actinopolymorphaceae</taxon>
        <taxon>Actinopolymorpha</taxon>
    </lineage>
</organism>
<dbReference type="AlphaFoldDB" id="A0A927MSY5"/>
<feature type="region of interest" description="Disordered" evidence="1">
    <location>
        <begin position="1"/>
        <end position="43"/>
    </location>
</feature>
<gene>
    <name evidence="2" type="ORF">HEB94_003183</name>
</gene>
<sequence length="119" mass="12994">MGAPLNQQGKRSHRQPSYRDPIHDRKAYGSASSMPGLPCPQFGRIRSTRHRVGVAATRSGSLIPVLGARREAHVDQVATAGPPRRAPQSQAGLPGWWRCPRFLRASLAWMALAHGAVRL</sequence>
<evidence type="ECO:0000313" key="2">
    <source>
        <dbReference type="EMBL" id="MBE1606335.1"/>
    </source>
</evidence>